<comment type="caution">
    <text evidence="5">The sequence shown here is derived from an EMBL/GenBank/DDBJ whole genome shotgun (WGS) entry which is preliminary data.</text>
</comment>
<dbReference type="Pfam" id="PF00201">
    <property type="entry name" value="UDPGT"/>
    <property type="match status" value="1"/>
</dbReference>
<dbReference type="SUPFAM" id="SSF53756">
    <property type="entry name" value="UDP-Glycosyltransferase/glycogen phosphorylase"/>
    <property type="match status" value="1"/>
</dbReference>
<evidence type="ECO:0000259" key="4">
    <source>
        <dbReference type="Pfam" id="PF26168"/>
    </source>
</evidence>
<dbReference type="PANTHER" id="PTHR48047:SF229">
    <property type="entry name" value="UDP-GLYCOSYLTRANSFERASE 73C3-RELATED"/>
    <property type="match status" value="1"/>
</dbReference>
<feature type="compositionally biased region" description="Basic and acidic residues" evidence="3">
    <location>
        <begin position="507"/>
        <end position="525"/>
    </location>
</feature>
<evidence type="ECO:0000256" key="1">
    <source>
        <dbReference type="ARBA" id="ARBA00009995"/>
    </source>
</evidence>
<evidence type="ECO:0000256" key="3">
    <source>
        <dbReference type="SAM" id="MobiDB-lite"/>
    </source>
</evidence>
<reference evidence="5 6" key="1">
    <citation type="journal article" date="2022" name="Nat. Plants">
        <title>Genomes of leafy and leafless Platanthera orchids illuminate the evolution of mycoheterotrophy.</title>
        <authorList>
            <person name="Li M.H."/>
            <person name="Liu K.W."/>
            <person name="Li Z."/>
            <person name="Lu H.C."/>
            <person name="Ye Q.L."/>
            <person name="Zhang D."/>
            <person name="Wang J.Y."/>
            <person name="Li Y.F."/>
            <person name="Zhong Z.M."/>
            <person name="Liu X."/>
            <person name="Yu X."/>
            <person name="Liu D.K."/>
            <person name="Tu X.D."/>
            <person name="Liu B."/>
            <person name="Hao Y."/>
            <person name="Liao X.Y."/>
            <person name="Jiang Y.T."/>
            <person name="Sun W.H."/>
            <person name="Chen J."/>
            <person name="Chen Y.Q."/>
            <person name="Ai Y."/>
            <person name="Zhai J.W."/>
            <person name="Wu S.S."/>
            <person name="Zhou Z."/>
            <person name="Hsiao Y.Y."/>
            <person name="Wu W.L."/>
            <person name="Chen Y.Y."/>
            <person name="Lin Y.F."/>
            <person name="Hsu J.L."/>
            <person name="Li C.Y."/>
            <person name="Wang Z.W."/>
            <person name="Zhao X."/>
            <person name="Zhong W.Y."/>
            <person name="Ma X.K."/>
            <person name="Ma L."/>
            <person name="Huang J."/>
            <person name="Chen G.Z."/>
            <person name="Huang M.Z."/>
            <person name="Huang L."/>
            <person name="Peng D.H."/>
            <person name="Luo Y.B."/>
            <person name="Zou S.Q."/>
            <person name="Chen S.P."/>
            <person name="Lan S."/>
            <person name="Tsai W.C."/>
            <person name="Van de Peer Y."/>
            <person name="Liu Z.J."/>
        </authorList>
    </citation>
    <scope>NUCLEOTIDE SEQUENCE [LARGE SCALE GENOMIC DNA]</scope>
    <source>
        <strain evidence="5">Lor288</strain>
    </source>
</reference>
<evidence type="ECO:0000313" key="5">
    <source>
        <dbReference type="EMBL" id="KAK8939318.1"/>
    </source>
</evidence>
<proteinExistence type="inferred from homology"/>
<evidence type="ECO:0000313" key="6">
    <source>
        <dbReference type="Proteomes" id="UP001412067"/>
    </source>
</evidence>
<dbReference type="Pfam" id="PF26168">
    <property type="entry name" value="Glyco_transf_N"/>
    <property type="match status" value="1"/>
</dbReference>
<dbReference type="InterPro" id="IPR002213">
    <property type="entry name" value="UDP_glucos_trans"/>
</dbReference>
<protein>
    <submittedName>
        <fullName evidence="5">UDP-glycosyltransferase 73C6</fullName>
    </submittedName>
</protein>
<sequence>MCSEAAAAAASGGGDDNIVPANTGGTTPLHFVVVPLMAQGHMIPMVDLARLLAARGVLVTFITTPVNFARIRPIADRAAASALPIRFVQLTFPVADAGLPHGCESIDLVTSNDHFLPFMNALQLLREPLSAYLYLRSASDNSDHWPRPSCIVSDNLHHWTADVARALNIPRLIFHGPSCFFLLCSLLIERNRVELEAVIAEAESAGGPAATMLPGLPQPPIRISKHEVINARRTSPGWSKILDTIQEAEDAADGVLINSFAELEPWYLERFREEIKKPVWAIGPLSLYKEESEAKAARGRVSSMDSTVLFQWLDAREAGSAVFVSFGSIARNTAGQVMELGHWLEASGRPFVWAVKEVAEARRREEAAAPAGMLEEWLAELEKRVEGRGVVIRGWAPQALILGHAATGVFLTHCGWNSVLESVAAGVVMATWPHFADQFLNERFVVDVMGIGAAVGIHEPTIVVGVVADQHGTSSSEAAAKVRREDVERVVEELMRGGGGVGEEEAEQRRQRARDLAEKATRAMDEAQAGSSCHALNDAIHNVSKLAGKKT</sequence>
<dbReference type="InterPro" id="IPR058980">
    <property type="entry name" value="Glyco_transf_N"/>
</dbReference>
<dbReference type="PANTHER" id="PTHR48047">
    <property type="entry name" value="GLYCOSYLTRANSFERASE"/>
    <property type="match status" value="1"/>
</dbReference>
<dbReference type="Gene3D" id="3.40.50.2000">
    <property type="entry name" value="Glycogen Phosphorylase B"/>
    <property type="match status" value="2"/>
</dbReference>
<comment type="similarity">
    <text evidence="1">Belongs to the UDP-glycosyltransferase family.</text>
</comment>
<dbReference type="Proteomes" id="UP001412067">
    <property type="component" value="Unassembled WGS sequence"/>
</dbReference>
<dbReference type="CDD" id="cd03784">
    <property type="entry name" value="GT1_Gtf-like"/>
    <property type="match status" value="1"/>
</dbReference>
<feature type="region of interest" description="Disordered" evidence="3">
    <location>
        <begin position="495"/>
        <end position="535"/>
    </location>
</feature>
<accession>A0ABR2LED2</accession>
<feature type="domain" description="Glycosyltransferase N-terminal" evidence="4">
    <location>
        <begin position="31"/>
        <end position="185"/>
    </location>
</feature>
<organism evidence="5 6">
    <name type="scientific">Platanthera guangdongensis</name>
    <dbReference type="NCBI Taxonomy" id="2320717"/>
    <lineage>
        <taxon>Eukaryota</taxon>
        <taxon>Viridiplantae</taxon>
        <taxon>Streptophyta</taxon>
        <taxon>Embryophyta</taxon>
        <taxon>Tracheophyta</taxon>
        <taxon>Spermatophyta</taxon>
        <taxon>Magnoliopsida</taxon>
        <taxon>Liliopsida</taxon>
        <taxon>Asparagales</taxon>
        <taxon>Orchidaceae</taxon>
        <taxon>Orchidoideae</taxon>
        <taxon>Orchideae</taxon>
        <taxon>Orchidinae</taxon>
        <taxon>Platanthera</taxon>
    </lineage>
</organism>
<keyword evidence="6" id="KW-1185">Reference proteome</keyword>
<evidence type="ECO:0000256" key="2">
    <source>
        <dbReference type="ARBA" id="ARBA00022679"/>
    </source>
</evidence>
<dbReference type="EMBL" id="JBBWWR010000020">
    <property type="protein sequence ID" value="KAK8939318.1"/>
    <property type="molecule type" value="Genomic_DNA"/>
</dbReference>
<gene>
    <name evidence="5" type="primary">UGT73C6</name>
    <name evidence="5" type="ORF">KSP40_PGU013316</name>
</gene>
<keyword evidence="2" id="KW-0808">Transferase</keyword>
<name>A0ABR2LED2_9ASPA</name>